<feature type="transmembrane region" description="Helical" evidence="2">
    <location>
        <begin position="6"/>
        <end position="30"/>
    </location>
</feature>
<comment type="caution">
    <text evidence="3">The sequence shown here is derived from an EMBL/GenBank/DDBJ whole genome shotgun (WGS) entry which is preliminary data.</text>
</comment>
<dbReference type="EMBL" id="LJRF01000093">
    <property type="protein sequence ID" value="KPY48048.1"/>
    <property type="molecule type" value="Genomic_DNA"/>
</dbReference>
<keyword evidence="2" id="KW-0472">Membrane</keyword>
<evidence type="ECO:0008006" key="5">
    <source>
        <dbReference type="Google" id="ProtNLM"/>
    </source>
</evidence>
<keyword evidence="2" id="KW-0812">Transmembrane</keyword>
<name>A0A0N8SQ30_PSESI</name>
<evidence type="ECO:0000256" key="2">
    <source>
        <dbReference type="SAM" id="Phobius"/>
    </source>
</evidence>
<dbReference type="AlphaFoldDB" id="A0A0N8SQ30"/>
<proteinExistence type="predicted"/>
<sequence length="145" mass="14956">MKSNVIGVVLNSGTIIVLPFVGIAGTYGKWPMTNVGMLKILKNGVSLMIKTKFAALTLAGLMAVASGAAFAETSPTPASPVNDNATKLPGTNSAPADRNSSNTKGTQQGEQTNKSMNNGSGTMTHDKNTHGTHDKSGVTEKPKVN</sequence>
<gene>
    <name evidence="3" type="ORF">ALO47_00848</name>
</gene>
<organism evidence="3 4">
    <name type="scientific">Pseudomonas syringae pv. ribicola</name>
    <dbReference type="NCBI Taxonomy" id="55398"/>
    <lineage>
        <taxon>Bacteria</taxon>
        <taxon>Pseudomonadati</taxon>
        <taxon>Pseudomonadota</taxon>
        <taxon>Gammaproteobacteria</taxon>
        <taxon>Pseudomonadales</taxon>
        <taxon>Pseudomonadaceae</taxon>
        <taxon>Pseudomonas</taxon>
    </lineage>
</organism>
<feature type="region of interest" description="Disordered" evidence="1">
    <location>
        <begin position="71"/>
        <end position="145"/>
    </location>
</feature>
<evidence type="ECO:0000256" key="1">
    <source>
        <dbReference type="SAM" id="MobiDB-lite"/>
    </source>
</evidence>
<evidence type="ECO:0000313" key="3">
    <source>
        <dbReference type="EMBL" id="KPY48048.1"/>
    </source>
</evidence>
<keyword evidence="2" id="KW-1133">Transmembrane helix</keyword>
<dbReference type="Proteomes" id="UP000050554">
    <property type="component" value="Unassembled WGS sequence"/>
</dbReference>
<feature type="compositionally biased region" description="Polar residues" evidence="1">
    <location>
        <begin position="73"/>
        <end position="123"/>
    </location>
</feature>
<feature type="compositionally biased region" description="Basic and acidic residues" evidence="1">
    <location>
        <begin position="124"/>
        <end position="145"/>
    </location>
</feature>
<accession>A0A0N8SQ30</accession>
<dbReference type="PATRIC" id="fig|55398.3.peg.1052"/>
<evidence type="ECO:0000313" key="4">
    <source>
        <dbReference type="Proteomes" id="UP000050554"/>
    </source>
</evidence>
<reference evidence="3 4" key="1">
    <citation type="submission" date="2015-09" db="EMBL/GenBank/DDBJ databases">
        <title>Genome announcement of multiple Pseudomonas syringae strains.</title>
        <authorList>
            <person name="Thakur S."/>
            <person name="Wang P.W."/>
            <person name="Gong Y."/>
            <person name="Weir B.S."/>
            <person name="Guttman D.S."/>
        </authorList>
    </citation>
    <scope>NUCLEOTIDE SEQUENCE [LARGE SCALE GENOMIC DNA]</scope>
    <source>
        <strain evidence="3 4">ICMP3882</strain>
    </source>
</reference>
<protein>
    <recommendedName>
        <fullName evidence="5">MarB protein</fullName>
    </recommendedName>
</protein>